<evidence type="ECO:0000259" key="10">
    <source>
        <dbReference type="Pfam" id="PF08263"/>
    </source>
</evidence>
<keyword evidence="2" id="KW-0433">Leucine-rich repeat</keyword>
<dbReference type="GO" id="GO:0016020">
    <property type="term" value="C:membrane"/>
    <property type="evidence" value="ECO:0007669"/>
    <property type="project" value="UniProtKB-SubCell"/>
</dbReference>
<keyword evidence="5" id="KW-0677">Repeat</keyword>
<dbReference type="PANTHER" id="PTHR46084">
    <property type="entry name" value="PROTEIN MALE DISCOVERER 2"/>
    <property type="match status" value="1"/>
</dbReference>
<organism evidence="11">
    <name type="scientific">Ensete ventricosum</name>
    <name type="common">Abyssinian banana</name>
    <name type="synonym">Musa ensete</name>
    <dbReference type="NCBI Taxonomy" id="4639"/>
    <lineage>
        <taxon>Eukaryota</taxon>
        <taxon>Viridiplantae</taxon>
        <taxon>Streptophyta</taxon>
        <taxon>Embryophyta</taxon>
        <taxon>Tracheophyta</taxon>
        <taxon>Spermatophyta</taxon>
        <taxon>Magnoliopsida</taxon>
        <taxon>Liliopsida</taxon>
        <taxon>Zingiberales</taxon>
        <taxon>Musaceae</taxon>
        <taxon>Ensete</taxon>
    </lineage>
</organism>
<protein>
    <recommendedName>
        <fullName evidence="10">Leucine-rich repeat-containing N-terminal plant-type domain-containing protein</fullName>
    </recommendedName>
</protein>
<evidence type="ECO:0000256" key="1">
    <source>
        <dbReference type="ARBA" id="ARBA00004479"/>
    </source>
</evidence>
<comment type="subcellular location">
    <subcellularLocation>
        <location evidence="8">Endomembrane system</location>
        <topology evidence="8">Single-pass membrane protein</topology>
    </subcellularLocation>
    <subcellularLocation>
        <location evidence="1">Membrane</location>
        <topology evidence="1">Single-pass type I membrane protein</topology>
    </subcellularLocation>
</comment>
<evidence type="ECO:0000256" key="9">
    <source>
        <dbReference type="SAM" id="SignalP"/>
    </source>
</evidence>
<dbReference type="Proteomes" id="UP000290560">
    <property type="component" value="Unassembled WGS sequence"/>
</dbReference>
<dbReference type="GO" id="GO:0012505">
    <property type="term" value="C:endomembrane system"/>
    <property type="evidence" value="ECO:0007669"/>
    <property type="project" value="UniProtKB-SubCell"/>
</dbReference>
<feature type="domain" description="Leucine-rich repeat-containing N-terminal plant-type" evidence="10">
    <location>
        <begin position="39"/>
        <end position="62"/>
    </location>
</feature>
<evidence type="ECO:0000313" key="11">
    <source>
        <dbReference type="EMBL" id="RZR74877.1"/>
    </source>
</evidence>
<dbReference type="PANTHER" id="PTHR46084:SF1">
    <property type="entry name" value="PROTEIN MALE DISCOVERER 2"/>
    <property type="match status" value="1"/>
</dbReference>
<feature type="chain" id="PRO_5019274847" description="Leucine-rich repeat-containing N-terminal plant-type domain-containing protein" evidence="9">
    <location>
        <begin position="32"/>
        <end position="213"/>
    </location>
</feature>
<feature type="signal peptide" evidence="9">
    <location>
        <begin position="1"/>
        <end position="31"/>
    </location>
</feature>
<dbReference type="InterPro" id="IPR032675">
    <property type="entry name" value="LRR_dom_sf"/>
</dbReference>
<keyword evidence="7" id="KW-0472">Membrane</keyword>
<reference evidence="11" key="1">
    <citation type="journal article" date="2018" name="Data Brief">
        <title>Genome sequence data from 17 accessions of Ensete ventricosum, a staple food crop for millions in Ethiopia.</title>
        <authorList>
            <person name="Yemataw Z."/>
            <person name="Muzemil S."/>
            <person name="Ambachew D."/>
            <person name="Tripathi L."/>
            <person name="Tesfaye K."/>
            <person name="Chala A."/>
            <person name="Farbos A."/>
            <person name="O'Neill P."/>
            <person name="Moore K."/>
            <person name="Grant M."/>
            <person name="Studholme D.J."/>
        </authorList>
    </citation>
    <scope>NUCLEOTIDE SEQUENCE [LARGE SCALE GENOMIC DNA]</scope>
    <source>
        <tissue evidence="11">Leaf</tissue>
    </source>
</reference>
<dbReference type="Gene3D" id="3.80.10.10">
    <property type="entry name" value="Ribonuclease Inhibitor"/>
    <property type="match status" value="1"/>
</dbReference>
<evidence type="ECO:0000256" key="2">
    <source>
        <dbReference type="ARBA" id="ARBA00022614"/>
    </source>
</evidence>
<keyword evidence="4 9" id="KW-0732">Signal</keyword>
<evidence type="ECO:0000256" key="5">
    <source>
        <dbReference type="ARBA" id="ARBA00022737"/>
    </source>
</evidence>
<evidence type="ECO:0000256" key="8">
    <source>
        <dbReference type="ARBA" id="ARBA00037847"/>
    </source>
</evidence>
<name>A0A445MKS1_ENSVE</name>
<gene>
    <name evidence="11" type="ORF">BHM03_00045274</name>
</gene>
<evidence type="ECO:0000256" key="7">
    <source>
        <dbReference type="ARBA" id="ARBA00023136"/>
    </source>
</evidence>
<dbReference type="Gene3D" id="1.10.510.10">
    <property type="entry name" value="Transferase(Phosphotransferase) domain 1"/>
    <property type="match status" value="1"/>
</dbReference>
<sequence length="213" mass="23954">MGGRWKLAGFHLRKVLCMVLIIHLLADDCLSINLEVESDPYGALANWNPRDNNPCNWTGVHCLDGKVDSILLPKMVLSGRYDIEFTTNNKWSTNEAHLQEPKRIFSARNFGTRAWKAEPLENSLKQQAAEYVNGNSGIDSLLDPALKSHEDEELRIICEVIQECVDPDLSKRPTMKEVASKLSEVISITPEAATPRLCPLWWAELEILSVEAT</sequence>
<proteinExistence type="predicted"/>
<accession>A0A445MKS1</accession>
<dbReference type="InterPro" id="IPR013210">
    <property type="entry name" value="LRR_N_plant-typ"/>
</dbReference>
<dbReference type="EMBL" id="KV876437">
    <property type="protein sequence ID" value="RZR74877.1"/>
    <property type="molecule type" value="Genomic_DNA"/>
</dbReference>
<evidence type="ECO:0000256" key="3">
    <source>
        <dbReference type="ARBA" id="ARBA00022692"/>
    </source>
</evidence>
<keyword evidence="6" id="KW-1133">Transmembrane helix</keyword>
<dbReference type="Pfam" id="PF08263">
    <property type="entry name" value="LRRNT_2"/>
    <property type="match status" value="1"/>
</dbReference>
<evidence type="ECO:0000256" key="4">
    <source>
        <dbReference type="ARBA" id="ARBA00022729"/>
    </source>
</evidence>
<keyword evidence="3" id="KW-0812">Transmembrane</keyword>
<dbReference type="AlphaFoldDB" id="A0A445MKS1"/>
<evidence type="ECO:0000256" key="6">
    <source>
        <dbReference type="ARBA" id="ARBA00022989"/>
    </source>
</evidence>